<keyword evidence="9" id="KW-1185">Reference proteome</keyword>
<dbReference type="InterPro" id="IPR050390">
    <property type="entry name" value="C5-Methyltransferase"/>
</dbReference>
<dbReference type="PANTHER" id="PTHR10629:SF52">
    <property type="entry name" value="DNA (CYTOSINE-5)-METHYLTRANSFERASE 1"/>
    <property type="match status" value="1"/>
</dbReference>
<evidence type="ECO:0000256" key="3">
    <source>
        <dbReference type="ARBA" id="ARBA00022691"/>
    </source>
</evidence>
<dbReference type="EMBL" id="JACSRA010000031">
    <property type="protein sequence ID" value="MBD7912940.1"/>
    <property type="molecule type" value="Genomic_DNA"/>
</dbReference>
<dbReference type="EC" id="2.1.1.37" evidence="7"/>
<dbReference type="RefSeq" id="WP_191769849.1">
    <property type="nucleotide sequence ID" value="NZ_JACSRA010000031.1"/>
</dbReference>
<feature type="active site" evidence="5">
    <location>
        <position position="136"/>
    </location>
</feature>
<organism evidence="8 9">
    <name type="scientific">Clostridium cibarium</name>
    <dbReference type="NCBI Taxonomy" id="2762247"/>
    <lineage>
        <taxon>Bacteria</taxon>
        <taxon>Bacillati</taxon>
        <taxon>Bacillota</taxon>
        <taxon>Clostridia</taxon>
        <taxon>Eubacteriales</taxon>
        <taxon>Clostridiaceae</taxon>
        <taxon>Clostridium</taxon>
    </lineage>
</organism>
<evidence type="ECO:0000256" key="4">
    <source>
        <dbReference type="ARBA" id="ARBA00022747"/>
    </source>
</evidence>
<dbReference type="GO" id="GO:0032259">
    <property type="term" value="P:methylation"/>
    <property type="evidence" value="ECO:0007669"/>
    <property type="project" value="UniProtKB-KW"/>
</dbReference>
<accession>A0ABR8PXQ3</accession>
<dbReference type="NCBIfam" id="TIGR00675">
    <property type="entry name" value="dcm"/>
    <property type="match status" value="1"/>
</dbReference>
<dbReference type="PANTHER" id="PTHR10629">
    <property type="entry name" value="CYTOSINE-SPECIFIC METHYLTRANSFERASE"/>
    <property type="match status" value="1"/>
</dbReference>
<dbReference type="GO" id="GO:0008168">
    <property type="term" value="F:methyltransferase activity"/>
    <property type="evidence" value="ECO:0007669"/>
    <property type="project" value="UniProtKB-KW"/>
</dbReference>
<dbReference type="Proteomes" id="UP000627781">
    <property type="component" value="Unassembled WGS sequence"/>
</dbReference>
<sequence>MVVIDLFSGAGGLTEGFYTQGFEVIAHVEKEKWACETLKTRSCFYYLKNRNDLATYNEYLKNSIDYKTIEKSREIIFKKYPELKMKLEKEVINKAFGNPQEEDGVVSIEEIIELIEDSMKYNNKSSVDVIIGGPPCQAYSIIGRSRMKEKVVEDKRNYLFKYYKEIVNHFSPKLFVFENVPGILTAKNGAIFNEIESEFKEIGYKLMSGKSKNHKENILNSKDFGVYENRKRMILIGVKDDFNMEYPDFLSNAGLVKEDMNTKNVIGDLPALSPGEGEDFKVVSYSYNDKRKLSDFQKLMREDSIGVLNHKARTIKDFDSRNYKMAIEGKMEGKQIYYCDFPDDTRNHKNTHGFLDRFKVHWWTDTPHTIVAHISKDGHYNIHPDINQCRSLTVREAARIQSFPDNFKFEGPRTWQYVQVGNAVPPIMAEVIARTIKQILKEKQT</sequence>
<proteinExistence type="inferred from homology"/>
<evidence type="ECO:0000313" key="8">
    <source>
        <dbReference type="EMBL" id="MBD7912940.1"/>
    </source>
</evidence>
<dbReference type="InterPro" id="IPR029063">
    <property type="entry name" value="SAM-dependent_MTases_sf"/>
</dbReference>
<keyword evidence="3 5" id="KW-0949">S-adenosyl-L-methionine</keyword>
<dbReference type="PROSITE" id="PS51679">
    <property type="entry name" value="SAM_MT_C5"/>
    <property type="match status" value="1"/>
</dbReference>
<dbReference type="PRINTS" id="PR00105">
    <property type="entry name" value="C5METTRFRASE"/>
</dbReference>
<dbReference type="SUPFAM" id="SSF53335">
    <property type="entry name" value="S-adenosyl-L-methionine-dependent methyltransferases"/>
    <property type="match status" value="1"/>
</dbReference>
<dbReference type="PROSITE" id="PS00094">
    <property type="entry name" value="C5_MTASE_1"/>
    <property type="match status" value="1"/>
</dbReference>
<dbReference type="Pfam" id="PF00145">
    <property type="entry name" value="DNA_methylase"/>
    <property type="match status" value="2"/>
</dbReference>
<dbReference type="InterPro" id="IPR001525">
    <property type="entry name" value="C5_MeTfrase"/>
</dbReference>
<evidence type="ECO:0000256" key="6">
    <source>
        <dbReference type="RuleBase" id="RU000416"/>
    </source>
</evidence>
<evidence type="ECO:0000256" key="7">
    <source>
        <dbReference type="RuleBase" id="RU000417"/>
    </source>
</evidence>
<comment type="caution">
    <text evidence="8">The sequence shown here is derived from an EMBL/GenBank/DDBJ whole genome shotgun (WGS) entry which is preliminary data.</text>
</comment>
<name>A0ABR8PXQ3_9CLOT</name>
<keyword evidence="2 5" id="KW-0808">Transferase</keyword>
<dbReference type="Gene3D" id="3.40.50.150">
    <property type="entry name" value="Vaccinia Virus protein VP39"/>
    <property type="match status" value="1"/>
</dbReference>
<keyword evidence="1 5" id="KW-0489">Methyltransferase</keyword>
<reference evidence="8 9" key="1">
    <citation type="submission" date="2020-08" db="EMBL/GenBank/DDBJ databases">
        <title>A Genomic Blueprint of the Chicken Gut Microbiome.</title>
        <authorList>
            <person name="Gilroy R."/>
            <person name="Ravi A."/>
            <person name="Getino M."/>
            <person name="Pursley I."/>
            <person name="Horton D.L."/>
            <person name="Alikhan N.-F."/>
            <person name="Baker D."/>
            <person name="Gharbi K."/>
            <person name="Hall N."/>
            <person name="Watson M."/>
            <person name="Adriaenssens E.M."/>
            <person name="Foster-Nyarko E."/>
            <person name="Jarju S."/>
            <person name="Secka A."/>
            <person name="Antonio M."/>
            <person name="Oren A."/>
            <person name="Chaudhuri R."/>
            <person name="La Ragione R.M."/>
            <person name="Hildebrand F."/>
            <person name="Pallen M.J."/>
        </authorList>
    </citation>
    <scope>NUCLEOTIDE SEQUENCE [LARGE SCALE GENOMIC DNA]</scope>
    <source>
        <strain evidence="8 9">Sa3CVN1</strain>
    </source>
</reference>
<evidence type="ECO:0000256" key="1">
    <source>
        <dbReference type="ARBA" id="ARBA00022603"/>
    </source>
</evidence>
<comment type="catalytic activity">
    <reaction evidence="7">
        <text>a 2'-deoxycytidine in DNA + S-adenosyl-L-methionine = a 5-methyl-2'-deoxycytidine in DNA + S-adenosyl-L-homocysteine + H(+)</text>
        <dbReference type="Rhea" id="RHEA:13681"/>
        <dbReference type="Rhea" id="RHEA-COMP:11369"/>
        <dbReference type="Rhea" id="RHEA-COMP:11370"/>
        <dbReference type="ChEBI" id="CHEBI:15378"/>
        <dbReference type="ChEBI" id="CHEBI:57856"/>
        <dbReference type="ChEBI" id="CHEBI:59789"/>
        <dbReference type="ChEBI" id="CHEBI:85452"/>
        <dbReference type="ChEBI" id="CHEBI:85454"/>
        <dbReference type="EC" id="2.1.1.37"/>
    </reaction>
</comment>
<keyword evidence="4" id="KW-0680">Restriction system</keyword>
<dbReference type="InterPro" id="IPR018117">
    <property type="entry name" value="C5_DNA_meth_AS"/>
</dbReference>
<evidence type="ECO:0000313" key="9">
    <source>
        <dbReference type="Proteomes" id="UP000627781"/>
    </source>
</evidence>
<protein>
    <recommendedName>
        <fullName evidence="7">Cytosine-specific methyltransferase</fullName>
        <ecNumber evidence="7">2.1.1.37</ecNumber>
    </recommendedName>
</protein>
<gene>
    <name evidence="8" type="ORF">H9661_16430</name>
</gene>
<evidence type="ECO:0000256" key="2">
    <source>
        <dbReference type="ARBA" id="ARBA00022679"/>
    </source>
</evidence>
<comment type="similarity">
    <text evidence="5 6">Belongs to the class I-like SAM-binding methyltransferase superfamily. C5-methyltransferase family.</text>
</comment>
<dbReference type="Gene3D" id="3.90.120.10">
    <property type="entry name" value="DNA Methylase, subunit A, domain 2"/>
    <property type="match status" value="1"/>
</dbReference>
<evidence type="ECO:0000256" key="5">
    <source>
        <dbReference type="PROSITE-ProRule" id="PRU01016"/>
    </source>
</evidence>